<dbReference type="OrthoDB" id="87299at2"/>
<evidence type="ECO:0000313" key="2">
    <source>
        <dbReference type="EMBL" id="AMW98818.1"/>
    </source>
</evidence>
<dbReference type="PANTHER" id="PTHR43617:SF34">
    <property type="entry name" value="PUTATIVE-RELATED"/>
    <property type="match status" value="1"/>
</dbReference>
<dbReference type="PROSITE" id="PS51186">
    <property type="entry name" value="GNAT"/>
    <property type="match status" value="1"/>
</dbReference>
<dbReference type="InterPro" id="IPR016181">
    <property type="entry name" value="Acyl_CoA_acyltransferase"/>
</dbReference>
<dbReference type="GO" id="GO:0016747">
    <property type="term" value="F:acyltransferase activity, transferring groups other than amino-acyl groups"/>
    <property type="evidence" value="ECO:0007669"/>
    <property type="project" value="InterPro"/>
</dbReference>
<dbReference type="SUPFAM" id="SSF55729">
    <property type="entry name" value="Acyl-CoA N-acyltransferases (Nat)"/>
    <property type="match status" value="1"/>
</dbReference>
<dbReference type="PANTHER" id="PTHR43617">
    <property type="entry name" value="L-AMINO ACID N-ACETYLTRANSFERASE"/>
    <property type="match status" value="1"/>
</dbReference>
<feature type="domain" description="N-acetyltransferase" evidence="1">
    <location>
        <begin position="158"/>
        <end position="293"/>
    </location>
</feature>
<name>A0A143HAS7_9BACL</name>
<organism evidence="2 3">
    <name type="scientific">Rummeliibacillus stabekisii</name>
    <dbReference type="NCBI Taxonomy" id="241244"/>
    <lineage>
        <taxon>Bacteria</taxon>
        <taxon>Bacillati</taxon>
        <taxon>Bacillota</taxon>
        <taxon>Bacilli</taxon>
        <taxon>Bacillales</taxon>
        <taxon>Caryophanaceae</taxon>
        <taxon>Rummeliibacillus</taxon>
    </lineage>
</organism>
<dbReference type="InterPro" id="IPR000182">
    <property type="entry name" value="GNAT_dom"/>
</dbReference>
<proteinExistence type="predicted"/>
<dbReference type="EMBL" id="CP014806">
    <property type="protein sequence ID" value="AMW98818.1"/>
    <property type="molecule type" value="Genomic_DNA"/>
</dbReference>
<dbReference type="Pfam" id="PF00583">
    <property type="entry name" value="Acetyltransf_1"/>
    <property type="match status" value="1"/>
</dbReference>
<sequence length="293" mass="32663">MTLTLRQSSIEELNRIAEFIARMNCIPENHIGYCGKNAEEIMSTWKKDFTDVPAENAFISALDEDNIIGVCGFDADYERKTVDIWGPFIKNNDALETSSILLEALLKKIPDQIDSVTLFPDIRNRLVIETGKYLGFKPVSKQTILTCTNQTLKAKKTQSVSKLPASHNEAFINLHNSTFPSSYLSGEEILQGLNDEAAVFGVIEEGNLIGYLYAEANPTYSEGSIEFFGVDANARGKGIGTTLLTGGLQWLFSFPSIKEISLCVRSDNEHAIHMYKKIGFQVEHNLILLQKDK</sequence>
<evidence type="ECO:0000313" key="3">
    <source>
        <dbReference type="Proteomes" id="UP000076021"/>
    </source>
</evidence>
<protein>
    <recommendedName>
        <fullName evidence="1">N-acetyltransferase domain-containing protein</fullName>
    </recommendedName>
</protein>
<reference evidence="3" key="2">
    <citation type="submission" date="2016-03" db="EMBL/GenBank/DDBJ databases">
        <authorList>
            <person name="Ploux O."/>
        </authorList>
    </citation>
    <scope>NUCLEOTIDE SEQUENCE [LARGE SCALE GENOMIC DNA]</scope>
    <source>
        <strain evidence="3">PP9</strain>
    </source>
</reference>
<reference evidence="2 3" key="1">
    <citation type="journal article" date="2016" name="Genome Announc.">
        <title>Whole-Genome Sequence of Rummeliibacillus stabekisii Strain PP9 Isolated from Antarctic Soil.</title>
        <authorList>
            <person name="da Mota F.F."/>
            <person name="Vollu R.E."/>
            <person name="Jurelevicius D."/>
            <person name="Seldin L."/>
        </authorList>
    </citation>
    <scope>NUCLEOTIDE SEQUENCE [LARGE SCALE GENOMIC DNA]</scope>
    <source>
        <strain evidence="2 3">PP9</strain>
    </source>
</reference>
<keyword evidence="3" id="KW-1185">Reference proteome</keyword>
<dbReference type="STRING" id="241244.ATY39_04760"/>
<dbReference type="KEGG" id="rst:ATY39_04760"/>
<dbReference type="AlphaFoldDB" id="A0A143HAS7"/>
<dbReference type="RefSeq" id="WP_066786583.1">
    <property type="nucleotide sequence ID" value="NZ_CP014806.1"/>
</dbReference>
<evidence type="ECO:0000259" key="1">
    <source>
        <dbReference type="PROSITE" id="PS51186"/>
    </source>
</evidence>
<dbReference type="Proteomes" id="UP000076021">
    <property type="component" value="Chromosome"/>
</dbReference>
<accession>A0A143HAS7</accession>
<gene>
    <name evidence="2" type="ORF">ATY39_04760</name>
</gene>
<dbReference type="InterPro" id="IPR050276">
    <property type="entry name" value="MshD_Acetyltransferase"/>
</dbReference>
<dbReference type="CDD" id="cd04301">
    <property type="entry name" value="NAT_SF"/>
    <property type="match status" value="1"/>
</dbReference>
<dbReference type="Gene3D" id="3.40.630.30">
    <property type="match status" value="1"/>
</dbReference>